<gene>
    <name evidence="2" type="ORF">TL08_22695</name>
</gene>
<evidence type="ECO:0000313" key="2">
    <source>
        <dbReference type="EMBL" id="AOS65319.1"/>
    </source>
</evidence>
<dbReference type="KEGG" id="ahm:TL08_22695"/>
<dbReference type="Proteomes" id="UP000095210">
    <property type="component" value="Chromosome"/>
</dbReference>
<protein>
    <submittedName>
        <fullName evidence="2">Uncharacterized protein</fullName>
    </submittedName>
</protein>
<dbReference type="AlphaFoldDB" id="A0AAC9HU04"/>
<feature type="compositionally biased region" description="Basic residues" evidence="1">
    <location>
        <begin position="54"/>
        <end position="81"/>
    </location>
</feature>
<accession>A0AAC9HU04</accession>
<feature type="compositionally biased region" description="Polar residues" evidence="1">
    <location>
        <begin position="215"/>
        <end position="226"/>
    </location>
</feature>
<feature type="compositionally biased region" description="Basic residues" evidence="1">
    <location>
        <begin position="123"/>
        <end position="136"/>
    </location>
</feature>
<evidence type="ECO:0000313" key="3">
    <source>
        <dbReference type="Proteomes" id="UP000095210"/>
    </source>
</evidence>
<sequence length="270" mass="30792">MKYPAATRRTRSLLPSAAPATVGPWTPQHRHPRFATWPIWPPPWHPSGRDTRMGRSRRKLGCNSRATRRRQRCRAGGHHNAARTSGDDRRLRARPRLEPLSAHRVGRPTRPGLAGGPAALIRHQQRGRARRTGLRRAAHDDHHRIRRLSAPLRTRLLGRPGHRTDVAALVRRPDELAFPNHGAADRATLRLEPIHDDPRRRWRRWQCARRDPARTSRTTWAGSGSRTDGGRSHATIHRVRARRPGPRGLRKLLRSAADGRRRLSALRHPA</sequence>
<proteinExistence type="predicted"/>
<feature type="region of interest" description="Disordered" evidence="1">
    <location>
        <begin position="123"/>
        <end position="142"/>
    </location>
</feature>
<dbReference type="EMBL" id="CP014859">
    <property type="protein sequence ID" value="AOS65319.1"/>
    <property type="molecule type" value="Genomic_DNA"/>
</dbReference>
<feature type="compositionally biased region" description="Basic residues" evidence="1">
    <location>
        <begin position="234"/>
        <end position="248"/>
    </location>
</feature>
<organism evidence="2 3">
    <name type="scientific">Actinoalloteichus hymeniacidonis</name>
    <dbReference type="NCBI Taxonomy" id="340345"/>
    <lineage>
        <taxon>Bacteria</taxon>
        <taxon>Bacillati</taxon>
        <taxon>Actinomycetota</taxon>
        <taxon>Actinomycetes</taxon>
        <taxon>Pseudonocardiales</taxon>
        <taxon>Pseudonocardiaceae</taxon>
        <taxon>Actinoalloteichus</taxon>
    </lineage>
</organism>
<feature type="region of interest" description="Disordered" evidence="1">
    <location>
        <begin position="46"/>
        <end position="90"/>
    </location>
</feature>
<keyword evidence="3" id="KW-1185">Reference proteome</keyword>
<reference evidence="3" key="1">
    <citation type="submission" date="2016-03" db="EMBL/GenBank/DDBJ databases">
        <title>Complete genome sequence of the type strain Actinoalloteichus hymeniacidonis DSM 45092.</title>
        <authorList>
            <person name="Schaffert L."/>
            <person name="Albersmeier A."/>
            <person name="Winkler A."/>
            <person name="Kalinowski J."/>
            <person name="Zotchev S."/>
            <person name="Ruckert C."/>
        </authorList>
    </citation>
    <scope>NUCLEOTIDE SEQUENCE [LARGE SCALE GENOMIC DNA]</scope>
    <source>
        <strain evidence="3">HPA177(T) (DSM 45092(T))</strain>
    </source>
</reference>
<feature type="region of interest" description="Disordered" evidence="1">
    <location>
        <begin position="213"/>
        <end position="248"/>
    </location>
</feature>
<name>A0AAC9HU04_9PSEU</name>
<evidence type="ECO:0000256" key="1">
    <source>
        <dbReference type="SAM" id="MobiDB-lite"/>
    </source>
</evidence>